<feature type="region of interest" description="Disordered" evidence="8">
    <location>
        <begin position="527"/>
        <end position="569"/>
    </location>
</feature>
<evidence type="ECO:0000259" key="9">
    <source>
        <dbReference type="PROSITE" id="PS51999"/>
    </source>
</evidence>
<keyword evidence="11" id="KW-1185">Reference proteome</keyword>
<dbReference type="GO" id="GO:0003676">
    <property type="term" value="F:nucleic acid binding"/>
    <property type="evidence" value="ECO:0007669"/>
    <property type="project" value="InterPro"/>
</dbReference>
<evidence type="ECO:0000256" key="1">
    <source>
        <dbReference type="ARBA" id="ARBA00022722"/>
    </source>
</evidence>
<feature type="domain" description="GRF-type" evidence="9">
    <location>
        <begin position="643"/>
        <end position="692"/>
    </location>
</feature>
<proteinExistence type="predicted"/>
<dbReference type="Pfam" id="PF06839">
    <property type="entry name" value="Zn_ribbon_GRF"/>
    <property type="match status" value="1"/>
</dbReference>
<evidence type="ECO:0000256" key="5">
    <source>
        <dbReference type="ARBA" id="ARBA00022833"/>
    </source>
</evidence>
<reference evidence="10" key="3">
    <citation type="submission" date="2025-09" db="UniProtKB">
        <authorList>
            <consortium name="Ensembl"/>
        </authorList>
    </citation>
    <scope>IDENTIFICATION</scope>
</reference>
<evidence type="ECO:0000256" key="7">
    <source>
        <dbReference type="PROSITE-ProRule" id="PRU01343"/>
    </source>
</evidence>
<dbReference type="CDD" id="cd06133">
    <property type="entry name" value="ERI-1_3'hExo_like"/>
    <property type="match status" value="1"/>
</dbReference>
<keyword evidence="6" id="KW-0269">Exonuclease</keyword>
<accession>A0A3P8UIS4</accession>
<dbReference type="InterPro" id="IPR010666">
    <property type="entry name" value="Znf_GRF"/>
</dbReference>
<dbReference type="Ensembl" id="ENSCSET00000003168.1">
    <property type="protein sequence ID" value="ENSCSEP00000003123.1"/>
    <property type="gene ID" value="ENSCSEG00000002050.1"/>
</dbReference>
<evidence type="ECO:0000256" key="4">
    <source>
        <dbReference type="ARBA" id="ARBA00022801"/>
    </source>
</evidence>
<evidence type="ECO:0000313" key="11">
    <source>
        <dbReference type="Proteomes" id="UP000265120"/>
    </source>
</evidence>
<evidence type="ECO:0000256" key="3">
    <source>
        <dbReference type="ARBA" id="ARBA00022771"/>
    </source>
</evidence>
<dbReference type="Pfam" id="PF00929">
    <property type="entry name" value="RNase_T"/>
    <property type="match status" value="2"/>
</dbReference>
<evidence type="ECO:0000313" key="10">
    <source>
        <dbReference type="Ensembl" id="ENSCSEP00000003123.1"/>
    </source>
</evidence>
<keyword evidence="3 7" id="KW-0863">Zinc-finger</keyword>
<protein>
    <submittedName>
        <fullName evidence="10">ERI1 exoribonuclease family member 2</fullName>
    </submittedName>
</protein>
<reference evidence="10" key="2">
    <citation type="submission" date="2025-08" db="UniProtKB">
        <authorList>
            <consortium name="Ensembl"/>
        </authorList>
    </citation>
    <scope>IDENTIFICATION</scope>
</reference>
<dbReference type="GO" id="GO:0000175">
    <property type="term" value="F:3'-5'-RNA exonuclease activity"/>
    <property type="evidence" value="ECO:0007669"/>
    <property type="project" value="InterPro"/>
</dbReference>
<dbReference type="KEGG" id="csem:103383458"/>
<dbReference type="PANTHER" id="PTHR23044:SF61">
    <property type="entry name" value="3'-5' EXORIBONUCLEASE 1-RELATED"/>
    <property type="match status" value="1"/>
</dbReference>
<dbReference type="InterPro" id="IPR036397">
    <property type="entry name" value="RNaseH_sf"/>
</dbReference>
<dbReference type="RefSeq" id="XP_008314797.2">
    <property type="nucleotide sequence ID" value="XM_008316575.3"/>
</dbReference>
<keyword evidence="1" id="KW-0540">Nuclease</keyword>
<dbReference type="CTD" id="112479"/>
<dbReference type="InParanoid" id="A0A3P8UIS4"/>
<dbReference type="InterPro" id="IPR012337">
    <property type="entry name" value="RNaseH-like_sf"/>
</dbReference>
<dbReference type="InterPro" id="IPR051274">
    <property type="entry name" value="3-5_Exoribonuclease"/>
</dbReference>
<keyword evidence="4" id="KW-0378">Hydrolase</keyword>
<dbReference type="FunCoup" id="A0A3P8UIS4">
    <property type="interactions" value="601"/>
</dbReference>
<keyword evidence="2" id="KW-0479">Metal-binding</keyword>
<dbReference type="Proteomes" id="UP000265120">
    <property type="component" value="Chromosome 9"/>
</dbReference>
<feature type="region of interest" description="Disordered" evidence="8">
    <location>
        <begin position="403"/>
        <end position="493"/>
    </location>
</feature>
<dbReference type="AlphaFoldDB" id="A0A3P8UIS4"/>
<organism evidence="10 11">
    <name type="scientific">Cynoglossus semilaevis</name>
    <name type="common">Tongue sole</name>
    <dbReference type="NCBI Taxonomy" id="244447"/>
    <lineage>
        <taxon>Eukaryota</taxon>
        <taxon>Metazoa</taxon>
        <taxon>Chordata</taxon>
        <taxon>Craniata</taxon>
        <taxon>Vertebrata</taxon>
        <taxon>Euteleostomi</taxon>
        <taxon>Actinopterygii</taxon>
        <taxon>Neopterygii</taxon>
        <taxon>Teleostei</taxon>
        <taxon>Neoteleostei</taxon>
        <taxon>Acanthomorphata</taxon>
        <taxon>Carangaria</taxon>
        <taxon>Pleuronectiformes</taxon>
        <taxon>Pleuronectoidei</taxon>
        <taxon>Cynoglossidae</taxon>
        <taxon>Cynoglossinae</taxon>
        <taxon>Cynoglossus</taxon>
    </lineage>
</organism>
<dbReference type="InterPro" id="IPR047201">
    <property type="entry name" value="ERI-1_3'hExo-like"/>
</dbReference>
<dbReference type="OrthoDB" id="448399at2759"/>
<dbReference type="PANTHER" id="PTHR23044">
    <property type="entry name" value="3'-5' EXONUCLEASE ERI1-RELATED"/>
    <property type="match status" value="1"/>
</dbReference>
<evidence type="ECO:0000256" key="2">
    <source>
        <dbReference type="ARBA" id="ARBA00022723"/>
    </source>
</evidence>
<dbReference type="GeneID" id="103383458"/>
<evidence type="ECO:0000256" key="6">
    <source>
        <dbReference type="ARBA" id="ARBA00022839"/>
    </source>
</evidence>
<keyword evidence="5" id="KW-0862">Zinc</keyword>
<dbReference type="SMART" id="SM00479">
    <property type="entry name" value="EXOIII"/>
    <property type="match status" value="1"/>
</dbReference>
<evidence type="ECO:0000256" key="8">
    <source>
        <dbReference type="SAM" id="MobiDB-lite"/>
    </source>
</evidence>
<dbReference type="STRING" id="244447.ENSCSEP00000003123"/>
<dbReference type="GeneTree" id="ENSGT00530000063205"/>
<dbReference type="SUPFAM" id="SSF53098">
    <property type="entry name" value="Ribonuclease H-like"/>
    <property type="match status" value="1"/>
</dbReference>
<dbReference type="PROSITE" id="PS51999">
    <property type="entry name" value="ZF_GRF"/>
    <property type="match status" value="1"/>
</dbReference>
<name>A0A3P8UIS4_CYNSE</name>
<dbReference type="Gene3D" id="3.30.420.10">
    <property type="entry name" value="Ribonuclease H-like superfamily/Ribonuclease H"/>
    <property type="match status" value="1"/>
</dbReference>
<dbReference type="GO" id="GO:0008270">
    <property type="term" value="F:zinc ion binding"/>
    <property type="evidence" value="ECO:0007669"/>
    <property type="project" value="UniProtKB-KW"/>
</dbReference>
<sequence length="727" mass="79974">MSTKKLAKELGLLRQRSQSSSASNNVLLSNQIFSYLIVIDFESTCWKDKNNYSQEIIEFPAVLLNTSSGQTESEFHTYVQPQEHPALSAFCTELTGISQFHGLRTGILDGLPAVLIWTSWPYMDLMALYGPHGLIWTSWPLYNGQVEAGVPLHICLSRFSRWLQNLQLQMGVVFPSMQQQKCSTPSASQNLCAFLTWSDWDLGVCLQYECRRKQLHKPAVLSSWIDLRRTYRLFYNRKPRGLNGALQDVGIQFSGREHSGLDDARNTAKLAAKMMRDGCVMKITKSLERTPTVVRVENPDDSEGNHHQNIKDNTLTCKVTPRSETTAVSVNMKPLVLGSVQNLVSPRTLLRSDPTTSPMWGHGRWSLTNLDVADDSSVVLKSSSPYSVVNESLVLCSTTLGCLSHPPPPKGKSKTDATAQLERDDSEELSVETEGRCGSYDDVVLGSEDSVTDTGGERSSEFLSDGGTGSRLEEESQLKSPGRTGDGNHSQVRHLSVNTVRKCRAVQFNRVPEGGVCFAVPQAVSFDGVDNKTSPQSRRKSQQMRKNDSKTSSPLVHGTSIPGKTSTPNPFSEAVRLNLKPQQTPRTSFTVYSDPVRFAPVSRTSLNPANKVLSALSANTHSSFTNRSFSETARVRKVTSPLCACGRRAKRQVVCNGGPNQGRGFFCCPVRRSGSCGKIQKGCDFFKWESSLMKSSGLAPPAALASVSLSHNNSTFSCGLQQRATLR</sequence>
<dbReference type="InterPro" id="IPR013520">
    <property type="entry name" value="Ribonucl_H"/>
</dbReference>
<reference evidence="10 11" key="1">
    <citation type="journal article" date="2014" name="Nat. Genet.">
        <title>Whole-genome sequence of a flatfish provides insights into ZW sex chromosome evolution and adaptation to a benthic lifestyle.</title>
        <authorList>
            <person name="Chen S."/>
            <person name="Zhang G."/>
            <person name="Shao C."/>
            <person name="Huang Q."/>
            <person name="Liu G."/>
            <person name="Zhang P."/>
            <person name="Song W."/>
            <person name="An N."/>
            <person name="Chalopin D."/>
            <person name="Volff J.N."/>
            <person name="Hong Y."/>
            <person name="Li Q."/>
            <person name="Sha Z."/>
            <person name="Zhou H."/>
            <person name="Xie M."/>
            <person name="Yu Q."/>
            <person name="Liu Y."/>
            <person name="Xiang H."/>
            <person name="Wang N."/>
            <person name="Wu K."/>
            <person name="Yang C."/>
            <person name="Zhou Q."/>
            <person name="Liao X."/>
            <person name="Yang L."/>
            <person name="Hu Q."/>
            <person name="Zhang J."/>
            <person name="Meng L."/>
            <person name="Jin L."/>
            <person name="Tian Y."/>
            <person name="Lian J."/>
            <person name="Yang J."/>
            <person name="Miao G."/>
            <person name="Liu S."/>
            <person name="Liang Z."/>
            <person name="Yan F."/>
            <person name="Li Y."/>
            <person name="Sun B."/>
            <person name="Zhang H."/>
            <person name="Zhang J."/>
            <person name="Zhu Y."/>
            <person name="Du M."/>
            <person name="Zhao Y."/>
            <person name="Schartl M."/>
            <person name="Tang Q."/>
            <person name="Wang J."/>
        </authorList>
    </citation>
    <scope>NUCLEOTIDE SEQUENCE</scope>
</reference>